<dbReference type="FunFam" id="3.40.50.300:FF:000150">
    <property type="entry name" value="Chromosomal replication initiator protein DnaA"/>
    <property type="match status" value="1"/>
</dbReference>
<dbReference type="Gene3D" id="1.10.1750.10">
    <property type="match status" value="1"/>
</dbReference>
<feature type="binding site" evidence="8">
    <location>
        <position position="259"/>
    </location>
    <ligand>
        <name>ATP</name>
        <dbReference type="ChEBI" id="CHEBI:30616"/>
    </ligand>
</feature>
<dbReference type="CDD" id="cd06571">
    <property type="entry name" value="Bac_DnaA_C"/>
    <property type="match status" value="1"/>
</dbReference>
<comment type="subcellular location">
    <subcellularLocation>
        <location evidence="8">Cytoplasm</location>
    </subcellularLocation>
</comment>
<dbReference type="KEGG" id="bly:A2T55_00695"/>
<dbReference type="InterPro" id="IPR027417">
    <property type="entry name" value="P-loop_NTPase"/>
</dbReference>
<feature type="region of interest" description="Domain I, interacts with DnaA modulators" evidence="8">
    <location>
        <begin position="1"/>
        <end position="156"/>
    </location>
</feature>
<dbReference type="CDD" id="cd00009">
    <property type="entry name" value="AAA"/>
    <property type="match status" value="1"/>
</dbReference>
<name>A0A144MMQ9_BRELN</name>
<dbReference type="GO" id="GO:0003688">
    <property type="term" value="F:DNA replication origin binding"/>
    <property type="evidence" value="ECO:0007669"/>
    <property type="project" value="UniProtKB-UniRule"/>
</dbReference>
<dbReference type="Gene3D" id="3.40.50.300">
    <property type="entry name" value="P-loop containing nucleotide triphosphate hydrolases"/>
    <property type="match status" value="1"/>
</dbReference>
<comment type="caution">
    <text evidence="8">Lacks conserved residue(s) required for the propagation of feature annotation.</text>
</comment>
<keyword evidence="7 8" id="KW-0238">DNA-binding</keyword>
<feature type="binding site" evidence="8">
    <location>
        <position position="257"/>
    </location>
    <ligand>
        <name>ATP</name>
        <dbReference type="ChEBI" id="CHEBI:30616"/>
    </ligand>
</feature>
<dbReference type="GO" id="GO:0008289">
    <property type="term" value="F:lipid binding"/>
    <property type="evidence" value="ECO:0007669"/>
    <property type="project" value="UniProtKB-KW"/>
</dbReference>
<feature type="binding site" evidence="8">
    <location>
        <position position="255"/>
    </location>
    <ligand>
        <name>ATP</name>
        <dbReference type="ChEBI" id="CHEBI:30616"/>
    </ligand>
</feature>
<comment type="function">
    <text evidence="8 10">Plays an essential role in the initiation and regulation of chromosomal replication. ATP-DnaA binds to the origin of replication (oriC) to initiate formation of the DNA replication initiation complex once per cell cycle. Binds the DnaA box (a 9 base pair repeat at the origin) and separates the double-stranded (ds)DNA. Forms a right-handed helical filament on oriC DNA; dsDNA binds to the exterior of the filament while single-stranded (ss)DNA is stabiized in the filament's interior. The ATP-DnaA-oriC complex binds and stabilizes one strand of the AT-rich DNA unwinding element (DUE), permitting loading of DNA polymerase. After initiation quickly degrades to an ADP-DnaA complex that is not apt for DNA replication. Binds acidic phospholipids.</text>
</comment>
<evidence type="ECO:0000256" key="10">
    <source>
        <dbReference type="RuleBase" id="RU000577"/>
    </source>
</evidence>
<keyword evidence="2 8" id="KW-0963">Cytoplasm</keyword>
<comment type="similarity">
    <text evidence="1 8 11">Belongs to the DnaA family.</text>
</comment>
<comment type="subunit">
    <text evidence="8">Oligomerizes as a right-handed, spiral filament on DNA at oriC.</text>
</comment>
<reference evidence="16" key="1">
    <citation type="submission" date="2016-03" db="EMBL/GenBank/DDBJ databases">
        <authorList>
            <person name="Ploux O."/>
        </authorList>
    </citation>
    <scope>NUCLEOTIDE SEQUENCE [LARGE SCALE GENOMIC DNA]</scope>
    <source>
        <strain evidence="16">BS258</strain>
    </source>
</reference>
<dbReference type="FunFam" id="1.10.1750.10:FF:000002">
    <property type="entry name" value="Chromosomal replication initiator protein DnaA"/>
    <property type="match status" value="1"/>
</dbReference>
<dbReference type="InterPro" id="IPR003593">
    <property type="entry name" value="AAA+_ATPase"/>
</dbReference>
<dbReference type="PANTHER" id="PTHR30050">
    <property type="entry name" value="CHROMOSOMAL REPLICATION INITIATOR PROTEIN DNAA"/>
    <property type="match status" value="1"/>
</dbReference>
<evidence type="ECO:0000259" key="14">
    <source>
        <dbReference type="SMART" id="SM00760"/>
    </source>
</evidence>
<evidence type="ECO:0000256" key="5">
    <source>
        <dbReference type="ARBA" id="ARBA00022840"/>
    </source>
</evidence>
<dbReference type="Pfam" id="PF00308">
    <property type="entry name" value="Bac_DnaA"/>
    <property type="match status" value="1"/>
</dbReference>
<feature type="compositionally biased region" description="Low complexity" evidence="12">
    <location>
        <begin position="115"/>
        <end position="133"/>
    </location>
</feature>
<proteinExistence type="inferred from homology"/>
<dbReference type="Gene3D" id="1.10.8.60">
    <property type="match status" value="1"/>
</dbReference>
<dbReference type="InterPro" id="IPR018312">
    <property type="entry name" value="Chromosome_initiator_DnaA_CS"/>
</dbReference>
<evidence type="ECO:0000259" key="13">
    <source>
        <dbReference type="SMART" id="SM00382"/>
    </source>
</evidence>
<dbReference type="SUPFAM" id="SSF52540">
    <property type="entry name" value="P-loop containing nucleoside triphosphate hydrolases"/>
    <property type="match status" value="1"/>
</dbReference>
<evidence type="ECO:0000256" key="12">
    <source>
        <dbReference type="SAM" id="MobiDB-lite"/>
    </source>
</evidence>
<dbReference type="GO" id="GO:0005737">
    <property type="term" value="C:cytoplasm"/>
    <property type="evidence" value="ECO:0007669"/>
    <property type="project" value="UniProtKB-SubCell"/>
</dbReference>
<dbReference type="NCBIfam" id="NF010686">
    <property type="entry name" value="PRK14086.1"/>
    <property type="match status" value="1"/>
</dbReference>
<evidence type="ECO:0000313" key="16">
    <source>
        <dbReference type="Proteomes" id="UP000075950"/>
    </source>
</evidence>
<dbReference type="GO" id="GO:0006270">
    <property type="term" value="P:DNA replication initiation"/>
    <property type="evidence" value="ECO:0007669"/>
    <property type="project" value="UniProtKB-UniRule"/>
</dbReference>
<dbReference type="GO" id="GO:0005524">
    <property type="term" value="F:ATP binding"/>
    <property type="evidence" value="ECO:0007669"/>
    <property type="project" value="UniProtKB-UniRule"/>
</dbReference>
<evidence type="ECO:0000256" key="8">
    <source>
        <dbReference type="HAMAP-Rule" id="MF_00377"/>
    </source>
</evidence>
<dbReference type="PANTHER" id="PTHR30050:SF2">
    <property type="entry name" value="CHROMOSOMAL REPLICATION INITIATOR PROTEIN DNAA"/>
    <property type="match status" value="1"/>
</dbReference>
<dbReference type="GO" id="GO:0006275">
    <property type="term" value="P:regulation of DNA replication"/>
    <property type="evidence" value="ECO:0007669"/>
    <property type="project" value="UniProtKB-UniRule"/>
</dbReference>
<dbReference type="SMART" id="SM00382">
    <property type="entry name" value="AAA"/>
    <property type="match status" value="1"/>
</dbReference>
<dbReference type="InterPro" id="IPR013159">
    <property type="entry name" value="DnaA_C"/>
</dbReference>
<dbReference type="AlphaFoldDB" id="A0A144MMQ9"/>
<comment type="domain">
    <text evidence="8">Domain I is involved in oligomerization and binding regulators, domain II is flexibile and of varying length in different bacteria, domain III forms the AAA+ region, while domain IV binds dsDNA.</text>
</comment>
<dbReference type="InterPro" id="IPR013317">
    <property type="entry name" value="DnaA_dom"/>
</dbReference>
<evidence type="ECO:0000256" key="1">
    <source>
        <dbReference type="ARBA" id="ARBA00006583"/>
    </source>
</evidence>
<organism evidence="15 16">
    <name type="scientific">Brevibacterium linens</name>
    <dbReference type="NCBI Taxonomy" id="1703"/>
    <lineage>
        <taxon>Bacteria</taxon>
        <taxon>Bacillati</taxon>
        <taxon>Actinomycetota</taxon>
        <taxon>Actinomycetes</taxon>
        <taxon>Micrococcales</taxon>
        <taxon>Brevibacteriaceae</taxon>
        <taxon>Brevibacterium</taxon>
    </lineage>
</organism>
<dbReference type="InterPro" id="IPR010921">
    <property type="entry name" value="Trp_repressor/repl_initiator"/>
</dbReference>
<evidence type="ECO:0000256" key="2">
    <source>
        <dbReference type="ARBA" id="ARBA00022490"/>
    </source>
</evidence>
<keyword evidence="3 8" id="KW-0235">DNA replication</keyword>
<dbReference type="Pfam" id="PF08299">
    <property type="entry name" value="Bac_DnaA_C"/>
    <property type="match status" value="1"/>
</dbReference>
<feature type="region of interest" description="Disordered" evidence="12">
    <location>
        <begin position="101"/>
        <end position="186"/>
    </location>
</feature>
<evidence type="ECO:0000256" key="4">
    <source>
        <dbReference type="ARBA" id="ARBA00022741"/>
    </source>
</evidence>
<dbReference type="SUPFAM" id="SSF48295">
    <property type="entry name" value="TrpR-like"/>
    <property type="match status" value="1"/>
</dbReference>
<dbReference type="EMBL" id="CP014869">
    <property type="protein sequence ID" value="AMT95225.1"/>
    <property type="molecule type" value="Genomic_DNA"/>
</dbReference>
<evidence type="ECO:0000313" key="15">
    <source>
        <dbReference type="EMBL" id="AMT95225.1"/>
    </source>
</evidence>
<feature type="compositionally biased region" description="Polar residues" evidence="12">
    <location>
        <begin position="155"/>
        <end position="165"/>
    </location>
</feature>
<dbReference type="HAMAP" id="MF_00377">
    <property type="entry name" value="DnaA_bact"/>
    <property type="match status" value="1"/>
</dbReference>
<gene>
    <name evidence="8" type="primary">dnaA</name>
    <name evidence="15" type="ORF">A2T55_00695</name>
</gene>
<dbReference type="SMART" id="SM00760">
    <property type="entry name" value="Bac_DnaA_C"/>
    <property type="match status" value="1"/>
</dbReference>
<protein>
    <recommendedName>
        <fullName evidence="8 9">Chromosomal replication initiator protein DnaA</fullName>
    </recommendedName>
</protein>
<dbReference type="RefSeq" id="WP_062862686.1">
    <property type="nucleotide sequence ID" value="NZ_CP014869.1"/>
</dbReference>
<dbReference type="NCBIfam" id="TIGR00362">
    <property type="entry name" value="DnaA"/>
    <property type="match status" value="1"/>
</dbReference>
<dbReference type="InterPro" id="IPR020591">
    <property type="entry name" value="Chromosome_initiator_DnaA-like"/>
</dbReference>
<dbReference type="PRINTS" id="PR00051">
    <property type="entry name" value="DNAA"/>
</dbReference>
<feature type="compositionally biased region" description="Low complexity" evidence="12">
    <location>
        <begin position="166"/>
        <end position="181"/>
    </location>
</feature>
<dbReference type="InterPro" id="IPR001957">
    <property type="entry name" value="Chromosome_initiator_DnaA"/>
</dbReference>
<feature type="domain" description="AAA+ ATPase" evidence="13">
    <location>
        <begin position="244"/>
        <end position="377"/>
    </location>
</feature>
<sequence length="557" mass="61565">MSNSKNELISRWRTVVSNLEEDPDLTSHQKGFLSLALPKALVDNALVLLAVRDEHTRRTIETRLLGPLTREFSKVLGFEVTFGFVVDPELDVPIRFEDLIGEPTPGTPVPIDPVTSTSATGAPEPTPAEATEPVRSTPADHSAPGYVQPNHGQPAAQTPNTQMPHAQTSAPPAAQQPQAPAESRMTDREMKIAEATAAPMGPPVDAPGVAQLNPKYTFDTFVIGASNRFAHAAAFAVAEAPAKAYNPLFIYGESGLGKTHLLHAIGYYATQLFPEIRVKYVSSEEFVNDFINTIGSSKTSNALRPAFQRRYREVDILMIDDIQFLQGKDATVEEFFHTFNALHNEAKQVVITSDQPPKMLKGFEERLRSRFEWGLLTDVQPPDMETRFAILRRKAAAEQLDVPDDVLEYIASRVSSNIRELEGALIRVTAFANLNDQQIDVSLAETVLKDFITPEDTPAVTAADIMGQTAAYFSLTLDDLCGTSRSRTLTTARQIAMYLCRELTDLSLPKIGQAFGGRDHTTVMHANKKIRTQMAERRAVYTQVTELTNRIKQQHRL</sequence>
<evidence type="ECO:0000256" key="7">
    <source>
        <dbReference type="ARBA" id="ARBA00023125"/>
    </source>
</evidence>
<keyword evidence="4 8" id="KW-0547">Nucleotide-binding</keyword>
<evidence type="ECO:0000256" key="11">
    <source>
        <dbReference type="RuleBase" id="RU004227"/>
    </source>
</evidence>
<accession>A0A144MMQ9</accession>
<evidence type="ECO:0000256" key="9">
    <source>
        <dbReference type="NCBIfam" id="TIGR00362"/>
    </source>
</evidence>
<feature type="domain" description="Chromosomal replication initiator DnaA C-terminal" evidence="14">
    <location>
        <begin position="461"/>
        <end position="530"/>
    </location>
</feature>
<evidence type="ECO:0000256" key="3">
    <source>
        <dbReference type="ARBA" id="ARBA00022705"/>
    </source>
</evidence>
<feature type="binding site" evidence="8">
    <location>
        <position position="258"/>
    </location>
    <ligand>
        <name>ATP</name>
        <dbReference type="ChEBI" id="CHEBI:30616"/>
    </ligand>
</feature>
<feature type="region of interest" description="Domain IV, binds dsDNA" evidence="8">
    <location>
        <begin position="433"/>
        <end position="557"/>
    </location>
</feature>
<keyword evidence="5 8" id="KW-0067">ATP-binding</keyword>
<evidence type="ECO:0000256" key="6">
    <source>
        <dbReference type="ARBA" id="ARBA00023121"/>
    </source>
</evidence>
<dbReference type="Proteomes" id="UP000075950">
    <property type="component" value="Chromosome"/>
</dbReference>
<keyword evidence="6 8" id="KW-0446">Lipid-binding</keyword>
<dbReference type="FunFam" id="1.10.8.60:FF:000003">
    <property type="entry name" value="Chromosomal replication initiator protein DnaA"/>
    <property type="match status" value="1"/>
</dbReference>
<dbReference type="PROSITE" id="PS01008">
    <property type="entry name" value="DNAA"/>
    <property type="match status" value="1"/>
</dbReference>
<dbReference type="GO" id="GO:0005886">
    <property type="term" value="C:plasma membrane"/>
    <property type="evidence" value="ECO:0007669"/>
    <property type="project" value="TreeGrafter"/>
</dbReference>